<dbReference type="InterPro" id="IPR001091">
    <property type="entry name" value="RM_Methyltransferase"/>
</dbReference>
<evidence type="ECO:0000256" key="2">
    <source>
        <dbReference type="ARBA" id="ARBA00022679"/>
    </source>
</evidence>
<dbReference type="AlphaFoldDB" id="A0A5J4R400"/>
<dbReference type="CDD" id="cd02440">
    <property type="entry name" value="AdoMet_MTases"/>
    <property type="match status" value="1"/>
</dbReference>
<evidence type="ECO:0000313" key="4">
    <source>
        <dbReference type="EMBL" id="KAA6328020.1"/>
    </source>
</evidence>
<feature type="domain" description="DNA methylase N-4/N-6" evidence="3">
    <location>
        <begin position="24"/>
        <end position="99"/>
    </location>
</feature>
<comment type="caution">
    <text evidence="4">The sequence shown here is derived from an EMBL/GenBank/DDBJ whole genome shotgun (WGS) entry which is preliminary data.</text>
</comment>
<keyword evidence="2 4" id="KW-0808">Transferase</keyword>
<proteinExistence type="predicted"/>
<dbReference type="Pfam" id="PF01555">
    <property type="entry name" value="N6_N4_Mtase"/>
    <property type="match status" value="2"/>
</dbReference>
<dbReference type="EC" id="2.1.1.72" evidence="4"/>
<dbReference type="PRINTS" id="PR00508">
    <property type="entry name" value="S21N4MTFRASE"/>
</dbReference>
<dbReference type="GO" id="GO:0009007">
    <property type="term" value="F:site-specific DNA-methyltransferase (adenine-specific) activity"/>
    <property type="evidence" value="ECO:0007669"/>
    <property type="project" value="UniProtKB-EC"/>
</dbReference>
<accession>A0A5J4R400</accession>
<dbReference type="InterPro" id="IPR029063">
    <property type="entry name" value="SAM-dependent_MTases_sf"/>
</dbReference>
<dbReference type="GO" id="GO:0008170">
    <property type="term" value="F:N-methyltransferase activity"/>
    <property type="evidence" value="ECO:0007669"/>
    <property type="project" value="InterPro"/>
</dbReference>
<dbReference type="Gene3D" id="3.40.50.150">
    <property type="entry name" value="Vaccinia Virus protein VP39"/>
    <property type="match status" value="2"/>
</dbReference>
<evidence type="ECO:0000259" key="3">
    <source>
        <dbReference type="Pfam" id="PF01555"/>
    </source>
</evidence>
<dbReference type="SUPFAM" id="SSF53335">
    <property type="entry name" value="S-adenosyl-L-methionine-dependent methyltransferases"/>
    <property type="match status" value="2"/>
</dbReference>
<organism evidence="4">
    <name type="scientific">termite gut metagenome</name>
    <dbReference type="NCBI Taxonomy" id="433724"/>
    <lineage>
        <taxon>unclassified sequences</taxon>
        <taxon>metagenomes</taxon>
        <taxon>organismal metagenomes</taxon>
    </lineage>
</organism>
<dbReference type="PANTHER" id="PTHR13370:SF3">
    <property type="entry name" value="TRNA (GUANINE(10)-N2)-METHYLTRANSFERASE HOMOLOG"/>
    <property type="match status" value="1"/>
</dbReference>
<gene>
    <name evidence="4" type="ORF">EZS27_023041</name>
</gene>
<reference evidence="4" key="1">
    <citation type="submission" date="2019-03" db="EMBL/GenBank/DDBJ databases">
        <title>Single cell metagenomics reveals metabolic interactions within the superorganism composed of flagellate Streblomastix strix and complex community of Bacteroidetes bacteria on its surface.</title>
        <authorList>
            <person name="Treitli S.C."/>
            <person name="Kolisko M."/>
            <person name="Husnik F."/>
            <person name="Keeling P."/>
            <person name="Hampl V."/>
        </authorList>
    </citation>
    <scope>NUCLEOTIDE SEQUENCE</scope>
    <source>
        <strain evidence="4">STM</strain>
    </source>
</reference>
<sequence>MSDEIYPKNKLNDLTGKEWLLLTKSFWLSEKCVDDKDAFKHPAPFLIKDIMKLISMFTKSGMTVLDPFCGSGTTLIAANNLERIGIGIDLNNQYKELAIERLQKKGYLENENYFYHIGDSYKIIKNIKQVEYIVTSPPYHNILKNKGGGLRKKSEKGFRNGSRIGVEYYSEHENDLGNKESYSDFLHSFKQIMKKCFSILGAGKYTTIIISDFTVDKVEVCVLSDVVKLMNNCGFDFVGTTVLLQDNKPLYPFGYPYAYKINHQHQNIINFRKPK</sequence>
<dbReference type="GO" id="GO:0032259">
    <property type="term" value="P:methylation"/>
    <property type="evidence" value="ECO:0007669"/>
    <property type="project" value="UniProtKB-KW"/>
</dbReference>
<dbReference type="GO" id="GO:0005737">
    <property type="term" value="C:cytoplasm"/>
    <property type="evidence" value="ECO:0007669"/>
    <property type="project" value="TreeGrafter"/>
</dbReference>
<evidence type="ECO:0000256" key="1">
    <source>
        <dbReference type="ARBA" id="ARBA00022603"/>
    </source>
</evidence>
<dbReference type="PANTHER" id="PTHR13370">
    <property type="entry name" value="RNA METHYLASE-RELATED"/>
    <property type="match status" value="1"/>
</dbReference>
<protein>
    <submittedName>
        <fullName evidence="4">Modification methylase HindIII</fullName>
        <ecNumber evidence="4">2.1.1.72</ecNumber>
    </submittedName>
</protein>
<feature type="domain" description="DNA methylase N-4/N-6" evidence="3">
    <location>
        <begin position="130"/>
        <end position="275"/>
    </location>
</feature>
<dbReference type="InterPro" id="IPR002941">
    <property type="entry name" value="DNA_methylase_N4/N6"/>
</dbReference>
<name>A0A5J4R400_9ZZZZ</name>
<dbReference type="EMBL" id="SNRY01001890">
    <property type="protein sequence ID" value="KAA6328020.1"/>
    <property type="molecule type" value="Genomic_DNA"/>
</dbReference>
<keyword evidence="1 4" id="KW-0489">Methyltransferase</keyword>
<dbReference type="GO" id="GO:0003677">
    <property type="term" value="F:DNA binding"/>
    <property type="evidence" value="ECO:0007669"/>
    <property type="project" value="InterPro"/>
</dbReference>